<feature type="domain" description="PRC-barrel" evidence="2">
    <location>
        <begin position="108"/>
        <end position="143"/>
    </location>
</feature>
<evidence type="ECO:0000259" key="2">
    <source>
        <dbReference type="Pfam" id="PF05239"/>
    </source>
</evidence>
<dbReference type="RefSeq" id="WP_242162709.1">
    <property type="nucleotide sequence ID" value="NZ_JAJMLW010000001.1"/>
</dbReference>
<gene>
    <name evidence="3" type="ORF">LPT13_01240</name>
</gene>
<dbReference type="SUPFAM" id="SSF50346">
    <property type="entry name" value="PRC-barrel domain"/>
    <property type="match status" value="1"/>
</dbReference>
<feature type="region of interest" description="Disordered" evidence="1">
    <location>
        <begin position="324"/>
        <end position="358"/>
    </location>
</feature>
<organism evidence="3 4">
    <name type="scientific">Adlercreutzia faecimuris</name>
    <dbReference type="NCBI Taxonomy" id="2897341"/>
    <lineage>
        <taxon>Bacteria</taxon>
        <taxon>Bacillati</taxon>
        <taxon>Actinomycetota</taxon>
        <taxon>Coriobacteriia</taxon>
        <taxon>Eggerthellales</taxon>
        <taxon>Eggerthellaceae</taxon>
        <taxon>Adlercreutzia</taxon>
    </lineage>
</organism>
<dbReference type="Pfam" id="PF05239">
    <property type="entry name" value="PRC"/>
    <property type="match status" value="1"/>
</dbReference>
<name>A0ABS9WDP0_9ACTN</name>
<dbReference type="InterPro" id="IPR027275">
    <property type="entry name" value="PRC-brl_dom"/>
</dbReference>
<evidence type="ECO:0000256" key="1">
    <source>
        <dbReference type="SAM" id="MobiDB-lite"/>
    </source>
</evidence>
<proteinExistence type="predicted"/>
<accession>A0ABS9WDP0</accession>
<evidence type="ECO:0000313" key="4">
    <source>
        <dbReference type="Proteomes" id="UP001430755"/>
    </source>
</evidence>
<comment type="caution">
    <text evidence="3">The sequence shown here is derived from an EMBL/GenBank/DDBJ whole genome shotgun (WGS) entry which is preliminary data.</text>
</comment>
<feature type="compositionally biased region" description="Low complexity" evidence="1">
    <location>
        <begin position="334"/>
        <end position="358"/>
    </location>
</feature>
<keyword evidence="4" id="KW-1185">Reference proteome</keyword>
<reference evidence="3" key="1">
    <citation type="submission" date="2021-11" db="EMBL/GenBank/DDBJ databases">
        <title>A Novel Adlercreutzia Species, isolated from a Allomyrina dichotoma larva feces.</title>
        <authorList>
            <person name="Suh M.K."/>
        </authorList>
    </citation>
    <scope>NUCLEOTIDE SEQUENCE</scope>
    <source>
        <strain evidence="3">JBNU-10</strain>
    </source>
</reference>
<dbReference type="EMBL" id="JAJMLW010000001">
    <property type="protein sequence ID" value="MCI2240979.1"/>
    <property type="molecule type" value="Genomic_DNA"/>
</dbReference>
<evidence type="ECO:0000313" key="3">
    <source>
        <dbReference type="EMBL" id="MCI2240979.1"/>
    </source>
</evidence>
<protein>
    <submittedName>
        <fullName evidence="3">PRC-barrel domain-containing protein</fullName>
    </submittedName>
</protein>
<sequence>MADHLISTKELTGLRVLTAKKSKKDPEATRRLGKVRACVFHPKEKRCVGFLVKRPDAALMFHRKDVFVAYDGYDFVDGRIVVRDDPAATDKDACKALGISWDECVLWVGLPVMCQDGTEFGLVGDVVFDAETGAVRTLEVTAGAAANTLLGRRQVPAELIRGFRYGMGAALNLADTEEETVRGAILVDDAVKQIAAEGGLAEKAGEATAVVADKAQGAIDAAKPVVSEAAAAAGAAVNKGAYATGRQISRAKGMFSGFKEEYDKASGKDDADAAAAGALASGAANLEDSLNDDVEYVYVDEDGNVIDEDDVEVVYVDEHGNVVDASEVDDPDAAPHAAAGATRSVAKPAPSAAEGAARAVGSHLKKAGGMFDAFKEEYDKARK</sequence>
<dbReference type="InterPro" id="IPR011033">
    <property type="entry name" value="PRC_barrel-like_sf"/>
</dbReference>
<dbReference type="Proteomes" id="UP001430755">
    <property type="component" value="Unassembled WGS sequence"/>
</dbReference>
<dbReference type="Gene3D" id="2.30.30.240">
    <property type="entry name" value="PRC-barrel domain"/>
    <property type="match status" value="1"/>
</dbReference>